<feature type="domain" description="FCP1 homology" evidence="2">
    <location>
        <begin position="325"/>
        <end position="524"/>
    </location>
</feature>
<dbReference type="OrthoDB" id="1711508at2759"/>
<dbReference type="GeneID" id="4394270"/>
<dbReference type="InterPro" id="IPR004274">
    <property type="entry name" value="FCP1_dom"/>
</dbReference>
<dbReference type="InterPro" id="IPR036412">
    <property type="entry name" value="HAD-like_sf"/>
</dbReference>
<feature type="region of interest" description="Disordered" evidence="1">
    <location>
        <begin position="1"/>
        <end position="271"/>
    </location>
</feature>
<evidence type="ECO:0000313" key="4">
    <source>
        <dbReference type="Proteomes" id="UP000001056"/>
    </source>
</evidence>
<proteinExistence type="predicted"/>
<evidence type="ECO:0000256" key="1">
    <source>
        <dbReference type="SAM" id="MobiDB-lite"/>
    </source>
</evidence>
<dbReference type="SMART" id="SM00577">
    <property type="entry name" value="CPDc"/>
    <property type="match status" value="1"/>
</dbReference>
<dbReference type="HOGENOM" id="CLU_439405_0_0_1"/>
<feature type="region of interest" description="Disordered" evidence="1">
    <location>
        <begin position="544"/>
        <end position="622"/>
    </location>
</feature>
<dbReference type="InterPro" id="IPR050365">
    <property type="entry name" value="TIM50"/>
</dbReference>
<sequence>MDQNQQWNWRQRGQGEYIPPPPNGANPFGMPFSMPPNFKPGWTQPALQYPFPQPSQPQQQNDGRGWGSHATFGLPGLSGPLFPATHQQNDGRDQSHMPFGRVGDQRYLPQGNQPPSQNDGRGRSQAQASQPTSWNPFQTSQPRQQDYGRRQGEGDFYRPSPQFPAPQPNPQNQQGGGGASGGRKRQRSRRNERQRNPRSPGPQRATPPDWVFPPENAPLPFPMDSPATGPFRSTRPAQRNTPGISWNGTKIKKKDMPTTSWSGTGKNKVKHKHYPQYIPPIAAELQAIALGRRDPITQPSLASGGIPDPTPEYLQRASFMPYRLAAPKPMLVVIDLNGTLVYRPNKRQATTFVERQLARTFLKNCIDRYPVVIWSSARPENVRRMCAQLLSPDYLARVVAVWGRDRFGLTTEDYDRRTMCYKRLTRLWNDPVVAASYPRAPRARSFAGPGSDANLLEGMDTVPSDSGPLDGGAWDQSNTVLIDDTAEKSRSEPYNAVTLPEFAGNRDEKPGRILAHVERYLEALSFENDISTFIRAKPFTMDQIPTSDHPLSMEWSPSSKNKPLSKERGQSPKNKPSSKERGQSPKNKPPSIERGQLPGMAERGSFGGSSRASSRASTPPSA</sequence>
<reference evidence="4" key="1">
    <citation type="journal article" date="2015" name="Genome Announc.">
        <title>Draft genome sequence of the cellulolytic fungus Chaetomium globosum.</title>
        <authorList>
            <person name="Cuomo C.A."/>
            <person name="Untereiner W.A."/>
            <person name="Ma L.-J."/>
            <person name="Grabherr M."/>
            <person name="Birren B.W."/>
        </authorList>
    </citation>
    <scope>NUCLEOTIDE SEQUENCE [LARGE SCALE GENOMIC DNA]</scope>
    <source>
        <strain evidence="4">ATCC 6205 / CBS 148.51 / DSM 1962 / NBRC 6347 / NRRL 1970</strain>
    </source>
</reference>
<evidence type="ECO:0000259" key="2">
    <source>
        <dbReference type="PROSITE" id="PS50969"/>
    </source>
</evidence>
<dbReference type="STRING" id="306901.Q2GXL4"/>
<dbReference type="eggNOG" id="KOG1605">
    <property type="taxonomic scope" value="Eukaryota"/>
</dbReference>
<feature type="compositionally biased region" description="Polar residues" evidence="1">
    <location>
        <begin position="235"/>
        <end position="248"/>
    </location>
</feature>
<dbReference type="EMBL" id="CH408033">
    <property type="protein sequence ID" value="EAQ86037.1"/>
    <property type="molecule type" value="Genomic_DNA"/>
</dbReference>
<dbReference type="Gene3D" id="3.40.50.1000">
    <property type="entry name" value="HAD superfamily/HAD-like"/>
    <property type="match status" value="1"/>
</dbReference>
<dbReference type="Pfam" id="PF03031">
    <property type="entry name" value="NIF"/>
    <property type="match status" value="1"/>
</dbReference>
<protein>
    <recommendedName>
        <fullName evidence="2">FCP1 homology domain-containing protein</fullName>
    </recommendedName>
</protein>
<dbReference type="PROSITE" id="PS50969">
    <property type="entry name" value="FCP1"/>
    <property type="match status" value="1"/>
</dbReference>
<dbReference type="SUPFAM" id="SSF56784">
    <property type="entry name" value="HAD-like"/>
    <property type="match status" value="1"/>
</dbReference>
<dbReference type="VEuPathDB" id="FungiDB:CHGG_07290"/>
<accession>Q2GXL4</accession>
<name>Q2GXL4_CHAGB</name>
<feature type="compositionally biased region" description="Low complexity" evidence="1">
    <location>
        <begin position="1"/>
        <end position="15"/>
    </location>
</feature>
<evidence type="ECO:0000313" key="3">
    <source>
        <dbReference type="EMBL" id="EAQ86037.1"/>
    </source>
</evidence>
<dbReference type="InterPro" id="IPR023214">
    <property type="entry name" value="HAD_sf"/>
</dbReference>
<feature type="compositionally biased region" description="Polar residues" evidence="1">
    <location>
        <begin position="110"/>
        <end position="144"/>
    </location>
</feature>
<gene>
    <name evidence="3" type="ORF">CHGG_07290</name>
</gene>
<dbReference type="InParanoid" id="Q2GXL4"/>
<feature type="compositionally biased region" description="Low complexity" evidence="1">
    <location>
        <begin position="608"/>
        <end position="622"/>
    </location>
</feature>
<dbReference type="AlphaFoldDB" id="Q2GXL4"/>
<dbReference type="RefSeq" id="XP_001224946.1">
    <property type="nucleotide sequence ID" value="XM_001224945.1"/>
</dbReference>
<organism evidence="3 4">
    <name type="scientific">Chaetomium globosum (strain ATCC 6205 / CBS 148.51 / DSM 1962 / NBRC 6347 / NRRL 1970)</name>
    <name type="common">Soil fungus</name>
    <dbReference type="NCBI Taxonomy" id="306901"/>
    <lineage>
        <taxon>Eukaryota</taxon>
        <taxon>Fungi</taxon>
        <taxon>Dikarya</taxon>
        <taxon>Ascomycota</taxon>
        <taxon>Pezizomycotina</taxon>
        <taxon>Sordariomycetes</taxon>
        <taxon>Sordariomycetidae</taxon>
        <taxon>Sordariales</taxon>
        <taxon>Chaetomiaceae</taxon>
        <taxon>Chaetomium</taxon>
    </lineage>
</organism>
<keyword evidence="4" id="KW-1185">Reference proteome</keyword>
<feature type="compositionally biased region" description="Basic and acidic residues" evidence="1">
    <location>
        <begin position="146"/>
        <end position="156"/>
    </location>
</feature>
<dbReference type="PANTHER" id="PTHR12210">
    <property type="entry name" value="DULLARD PROTEIN PHOSPHATASE"/>
    <property type="match status" value="1"/>
</dbReference>
<dbReference type="Proteomes" id="UP000001056">
    <property type="component" value="Unassembled WGS sequence"/>
</dbReference>